<reference evidence="2 3" key="1">
    <citation type="journal article" date="2019" name="Nat. Microbiol.">
        <title>Mediterranean grassland soil C-N compound turnover is dependent on rainfall and depth, and is mediated by genomically divergent microorganisms.</title>
        <authorList>
            <person name="Diamond S."/>
            <person name="Andeer P.F."/>
            <person name="Li Z."/>
            <person name="Crits-Christoph A."/>
            <person name="Burstein D."/>
            <person name="Anantharaman K."/>
            <person name="Lane K.R."/>
            <person name="Thomas B.C."/>
            <person name="Pan C."/>
            <person name="Northen T.R."/>
            <person name="Banfield J.F."/>
        </authorList>
    </citation>
    <scope>NUCLEOTIDE SEQUENCE [LARGE SCALE GENOMIC DNA]</scope>
    <source>
        <strain evidence="2">WS_3</strain>
    </source>
</reference>
<dbReference type="Gene3D" id="2.60.40.4070">
    <property type="match status" value="1"/>
</dbReference>
<evidence type="ECO:0000313" key="3">
    <source>
        <dbReference type="Proteomes" id="UP000320184"/>
    </source>
</evidence>
<comment type="caution">
    <text evidence="2">The sequence shown here is derived from an EMBL/GenBank/DDBJ whole genome shotgun (WGS) entry which is preliminary data.</text>
</comment>
<dbReference type="Proteomes" id="UP000320184">
    <property type="component" value="Unassembled WGS sequence"/>
</dbReference>
<dbReference type="EMBL" id="VBOT01000186">
    <property type="protein sequence ID" value="TMQ47385.1"/>
    <property type="molecule type" value="Genomic_DNA"/>
</dbReference>
<name>A0A538S7N5_UNCEI</name>
<proteinExistence type="predicted"/>
<dbReference type="Pfam" id="PF13860">
    <property type="entry name" value="FlgD_ig"/>
    <property type="match status" value="1"/>
</dbReference>
<dbReference type="AlphaFoldDB" id="A0A538S7N5"/>
<organism evidence="2 3">
    <name type="scientific">Eiseniibacteriota bacterium</name>
    <dbReference type="NCBI Taxonomy" id="2212470"/>
    <lineage>
        <taxon>Bacteria</taxon>
        <taxon>Candidatus Eiseniibacteriota</taxon>
    </lineage>
</organism>
<protein>
    <submittedName>
        <fullName evidence="2">T9SS type A sorting domain-containing protein</fullName>
    </submittedName>
</protein>
<accession>A0A538S7N5</accession>
<gene>
    <name evidence="2" type="ORF">E6K73_13690</name>
</gene>
<dbReference type="NCBIfam" id="TIGR04183">
    <property type="entry name" value="Por_Secre_tail"/>
    <property type="match status" value="1"/>
</dbReference>
<feature type="domain" description="FlgD/Vpr Ig-like" evidence="1">
    <location>
        <begin position="343"/>
        <end position="406"/>
    </location>
</feature>
<dbReference type="InterPro" id="IPR026444">
    <property type="entry name" value="Secre_tail"/>
</dbReference>
<dbReference type="InterPro" id="IPR025965">
    <property type="entry name" value="FlgD/Vpr_Ig-like"/>
</dbReference>
<evidence type="ECO:0000259" key="1">
    <source>
        <dbReference type="Pfam" id="PF13860"/>
    </source>
</evidence>
<sequence>MDRRSGSADIYAQRVDSAGVAVWDTNGIPICAAPGDQTDLGVTDDGEDGAMFCWLDRRSGYAIYAARVTADGTLAPGWMTDGNPVVTSASNIADLRFTADGAGGLLAAWSDFRTDSNGDVYGQRLGGSGAPAPGWPLNGVPVSAGVGPQRAAEITPVGAGGTFVVWEGEGPTHAQTLASSSDIFAQRLTPSGEVQPGWPAEGVAVCNDPADQEHARAITWMTYTYGATADSGLIVTWVDHRDPTNGPDIYALRLRGNGTITPGLWIPNGVLVCGAPDVQDFPVIVPGVSFLLAWVDYRNRSENGADVYASNVAVNGAVDVARVPDRPLTLGSPRPNPAHRLVTLSLELPEDATLTARVIDISGRRVRTLTTGPQARGRHDLTWDGRDDSGHAVRAGLYFVKVDTQENSQARRVILLP</sequence>
<evidence type="ECO:0000313" key="2">
    <source>
        <dbReference type="EMBL" id="TMQ47385.1"/>
    </source>
</evidence>